<evidence type="ECO:0000256" key="1">
    <source>
        <dbReference type="SAM" id="Phobius"/>
    </source>
</evidence>
<dbReference type="AlphaFoldDB" id="A0A445KHY9"/>
<protein>
    <submittedName>
        <fullName evidence="2">Uncharacterized protein</fullName>
    </submittedName>
</protein>
<comment type="caution">
    <text evidence="2">The sequence shown here is derived from an EMBL/GenBank/DDBJ whole genome shotgun (WGS) entry which is preliminary data.</text>
</comment>
<name>A0A445KHY9_GLYSO</name>
<sequence>MASFLPPGTLRFIILMEIWQLVRLILILKPNVVFVMLEQMSIFYYFVIYVILLRTHTVLAWAILFLMVIGFVTIVLFPGRPISMKNQTNKNFAPTAEPSVTINIFDIVRETGSRVVNRPRASPLQQNLSSPVIPLPDRLSYLSRLKGKGPVTGVCNMQRNVKVFRENWNALRSGSFQFRCNSFQPGSTVSQKQDSSSLSHHKLDGLHSMASTSLQQSTVQGGPSNKMLNERVFKDADKAWKMMDRAKRIQRLIIEQAAFYRE</sequence>
<evidence type="ECO:0000313" key="2">
    <source>
        <dbReference type="EMBL" id="RZC10512.1"/>
    </source>
</evidence>
<feature type="transmembrane region" description="Helical" evidence="1">
    <location>
        <begin position="33"/>
        <end position="52"/>
    </location>
</feature>
<feature type="transmembrane region" description="Helical" evidence="1">
    <location>
        <begin position="12"/>
        <end position="28"/>
    </location>
</feature>
<proteinExistence type="predicted"/>
<accession>A0A445KHY9</accession>
<keyword evidence="3" id="KW-1185">Reference proteome</keyword>
<evidence type="ECO:0000313" key="3">
    <source>
        <dbReference type="Proteomes" id="UP000289340"/>
    </source>
</evidence>
<organism evidence="2 3">
    <name type="scientific">Glycine soja</name>
    <name type="common">Wild soybean</name>
    <dbReference type="NCBI Taxonomy" id="3848"/>
    <lineage>
        <taxon>Eukaryota</taxon>
        <taxon>Viridiplantae</taxon>
        <taxon>Streptophyta</taxon>
        <taxon>Embryophyta</taxon>
        <taxon>Tracheophyta</taxon>
        <taxon>Spermatophyta</taxon>
        <taxon>Magnoliopsida</taxon>
        <taxon>eudicotyledons</taxon>
        <taxon>Gunneridae</taxon>
        <taxon>Pentapetalae</taxon>
        <taxon>rosids</taxon>
        <taxon>fabids</taxon>
        <taxon>Fabales</taxon>
        <taxon>Fabaceae</taxon>
        <taxon>Papilionoideae</taxon>
        <taxon>50 kb inversion clade</taxon>
        <taxon>NPAAA clade</taxon>
        <taxon>indigoferoid/millettioid clade</taxon>
        <taxon>Phaseoleae</taxon>
        <taxon>Glycine</taxon>
        <taxon>Glycine subgen. Soja</taxon>
    </lineage>
</organism>
<dbReference type="Gramene" id="XM_028375458.1">
    <property type="protein sequence ID" value="XP_028231259.1"/>
    <property type="gene ID" value="LOC114411771"/>
</dbReference>
<keyword evidence="1" id="KW-0472">Membrane</keyword>
<feature type="transmembrane region" description="Helical" evidence="1">
    <location>
        <begin position="58"/>
        <end position="77"/>
    </location>
</feature>
<reference evidence="2 3" key="1">
    <citation type="submission" date="2018-09" db="EMBL/GenBank/DDBJ databases">
        <title>A high-quality reference genome of wild soybean provides a powerful tool to mine soybean genomes.</title>
        <authorList>
            <person name="Xie M."/>
            <person name="Chung C.Y.L."/>
            <person name="Li M.-W."/>
            <person name="Wong F.-L."/>
            <person name="Chan T.-F."/>
            <person name="Lam H.-M."/>
        </authorList>
    </citation>
    <scope>NUCLEOTIDE SEQUENCE [LARGE SCALE GENOMIC DNA]</scope>
    <source>
        <strain evidence="3">cv. W05</strain>
        <tissue evidence="2">Hypocotyl of etiolated seedlings</tissue>
    </source>
</reference>
<dbReference type="EMBL" id="QZWG01000005">
    <property type="protein sequence ID" value="RZC10513.1"/>
    <property type="molecule type" value="Genomic_DNA"/>
</dbReference>
<dbReference type="Proteomes" id="UP000289340">
    <property type="component" value="Chromosome 5"/>
</dbReference>
<keyword evidence="1" id="KW-0812">Transmembrane</keyword>
<keyword evidence="1" id="KW-1133">Transmembrane helix</keyword>
<gene>
    <name evidence="2" type="ORF">D0Y65_011009</name>
</gene>
<dbReference type="EMBL" id="QZWG01000005">
    <property type="protein sequence ID" value="RZC10512.1"/>
    <property type="molecule type" value="Genomic_DNA"/>
</dbReference>